<dbReference type="AlphaFoldDB" id="A0A940DCS5"/>
<dbReference type="SUPFAM" id="SSF103515">
    <property type="entry name" value="Autotransporter"/>
    <property type="match status" value="1"/>
</dbReference>
<dbReference type="PANTHER" id="PTHR11319:SF35">
    <property type="entry name" value="OUTER MEMBRANE PROTEIN PMPC-RELATED"/>
    <property type="match status" value="1"/>
</dbReference>
<sequence>MNSKISFFILLNLGLCGNAFGAVAPDFTTFYDLYKTATAQNDITITSDITATRLLSVPGAQSTIIDGAGFDFNGAGRDGFTVSNGYNFSLSNAGTFTVSDNVATVTKSYHNFNRTQGGLLANLGGNVAIDNSAFTNNVSLYGGGVLYQNNGGIITVTNSVFDSNKISRGDGAVLYNEYETVAVFDNVIFQNNAALNGYGGIAFNDGTLNISNSTFASNESSGGGAALYNSNTMNLTNVRFTNNNSTETSGAIYTTGAMRLDTGTFENNSGDTGGAIGNYGIIGDTMYSIISNSTFSNNTATYGGAIYNWDDAYIVDSDFQNNSATDNGGAIFNLAELYLIANEKNMTFSGNTASGVSNAIHSTDVLNMNAAPGLSITFDDTITGTGQMIINRPYIYDAQNVPTGGTIVLNTDITDFAGDLTVYGGTFDIGISNVTVDNAEFLENSTLQLSVQDAQTYGNLSAGNFDISPNANLSVVLLPNAMDGVDSIRVQLLRSENEFIDEFVPRINNSIYEFLQLGDGWYEISASGDSFADIISKNGGSQNNIRTAAAWQIESGAASQLGHAVYLHMNALLQTDVPEYIRALSALAPSSAPLIQTLATSYITHMASFIDDNATGQSKIWASGMANGGHISGGDYADFDMYGGAAAIGAQYAKENWTVGATYMYQYNNVHNWARTLHVPTHGVGVYAVYAPSPFIARAATNMFYSNLGETKNVSGIGVTNDSRAYTYGAWGDIGWNFAGVNWHTVPRVGIRYLSVNVNESTDAVGQMIQVKDSDFVTLYTNVSVARDNWMVGSFQLMPEIKIGASYDIRTSASDAIVSVNDTQYEITSYNLSRVALDSEFKLNAMFTPHTKVNLAVGAQLRDNYVNYAVRIGGTWRF</sequence>
<dbReference type="GO" id="GO:0009279">
    <property type="term" value="C:cell outer membrane"/>
    <property type="evidence" value="ECO:0007669"/>
    <property type="project" value="UniProtKB-SubCell"/>
</dbReference>
<protein>
    <recommendedName>
        <fullName evidence="9">Autotransporter domain-containing protein</fullName>
    </recommendedName>
</protein>
<keyword evidence="4" id="KW-0964">Secreted</keyword>
<dbReference type="InterPro" id="IPR036709">
    <property type="entry name" value="Autotransporte_beta_dom_sf"/>
</dbReference>
<organism evidence="10 11">
    <name type="scientific">Candidatus Enterousia excrementavium</name>
    <dbReference type="NCBI Taxonomy" id="2840789"/>
    <lineage>
        <taxon>Bacteria</taxon>
        <taxon>Pseudomonadati</taxon>
        <taxon>Pseudomonadota</taxon>
        <taxon>Alphaproteobacteria</taxon>
        <taxon>Candidatus Enterousia</taxon>
    </lineage>
</organism>
<evidence type="ECO:0000313" key="11">
    <source>
        <dbReference type="Proteomes" id="UP000721442"/>
    </source>
</evidence>
<gene>
    <name evidence="10" type="ORF">IAC77_00840</name>
</gene>
<dbReference type="PANTHER" id="PTHR11319">
    <property type="entry name" value="G PROTEIN-COUPLED RECEPTOR-RELATED"/>
    <property type="match status" value="1"/>
</dbReference>
<feature type="signal peptide" evidence="8">
    <location>
        <begin position="1"/>
        <end position="21"/>
    </location>
</feature>
<keyword evidence="6" id="KW-0472">Membrane</keyword>
<reference evidence="10" key="2">
    <citation type="journal article" date="2021" name="PeerJ">
        <title>Extensive microbial diversity within the chicken gut microbiome revealed by metagenomics and culture.</title>
        <authorList>
            <person name="Gilroy R."/>
            <person name="Ravi A."/>
            <person name="Getino M."/>
            <person name="Pursley I."/>
            <person name="Horton D.L."/>
            <person name="Alikhan N.F."/>
            <person name="Baker D."/>
            <person name="Gharbi K."/>
            <person name="Hall N."/>
            <person name="Watson M."/>
            <person name="Adriaenssens E.M."/>
            <person name="Foster-Nyarko E."/>
            <person name="Jarju S."/>
            <person name="Secka A."/>
            <person name="Antonio M."/>
            <person name="Oren A."/>
            <person name="Chaudhuri R.R."/>
            <person name="La Ragione R."/>
            <person name="Hildebrand F."/>
            <person name="Pallen M.J."/>
        </authorList>
    </citation>
    <scope>NUCLEOTIDE SEQUENCE</scope>
    <source>
        <strain evidence="10">B1-16210</strain>
    </source>
</reference>
<dbReference type="Proteomes" id="UP000721442">
    <property type="component" value="Unassembled WGS sequence"/>
</dbReference>
<dbReference type="InterPro" id="IPR011050">
    <property type="entry name" value="Pectin_lyase_fold/virulence"/>
</dbReference>
<proteinExistence type="predicted"/>
<dbReference type="InterPro" id="IPR006626">
    <property type="entry name" value="PbH1"/>
</dbReference>
<comment type="subcellular location">
    <subcellularLocation>
        <location evidence="1">Cell envelope</location>
    </subcellularLocation>
    <subcellularLocation>
        <location evidence="2">Cell outer membrane</location>
    </subcellularLocation>
    <subcellularLocation>
        <location evidence="3">Secreted</location>
    </subcellularLocation>
</comment>
<comment type="caution">
    <text evidence="10">The sequence shown here is derived from an EMBL/GenBank/DDBJ whole genome shotgun (WGS) entry which is preliminary data.</text>
</comment>
<evidence type="ECO:0000256" key="3">
    <source>
        <dbReference type="ARBA" id="ARBA00004613"/>
    </source>
</evidence>
<dbReference type="GO" id="GO:0005576">
    <property type="term" value="C:extracellular region"/>
    <property type="evidence" value="ECO:0007669"/>
    <property type="project" value="UniProtKB-SubCell"/>
</dbReference>
<dbReference type="SUPFAM" id="SSF51126">
    <property type="entry name" value="Pectin lyase-like"/>
    <property type="match status" value="1"/>
</dbReference>
<evidence type="ECO:0000256" key="1">
    <source>
        <dbReference type="ARBA" id="ARBA00004196"/>
    </source>
</evidence>
<evidence type="ECO:0000259" key="9">
    <source>
        <dbReference type="PROSITE" id="PS51208"/>
    </source>
</evidence>
<feature type="chain" id="PRO_5037153246" description="Autotransporter domain-containing protein" evidence="8">
    <location>
        <begin position="22"/>
        <end position="878"/>
    </location>
</feature>
<evidence type="ECO:0000313" key="10">
    <source>
        <dbReference type="EMBL" id="MBO8406990.1"/>
    </source>
</evidence>
<reference evidence="10" key="1">
    <citation type="submission" date="2020-10" db="EMBL/GenBank/DDBJ databases">
        <authorList>
            <person name="Gilroy R."/>
        </authorList>
    </citation>
    <scope>NUCLEOTIDE SEQUENCE</scope>
    <source>
        <strain evidence="10">B1-16210</strain>
    </source>
</reference>
<dbReference type="EMBL" id="JADINE010000013">
    <property type="protein sequence ID" value="MBO8406990.1"/>
    <property type="molecule type" value="Genomic_DNA"/>
</dbReference>
<dbReference type="Gene3D" id="2.40.128.130">
    <property type="entry name" value="Autotransporter beta-domain"/>
    <property type="match status" value="1"/>
</dbReference>
<dbReference type="InterPro" id="IPR003368">
    <property type="entry name" value="POMP_repeat"/>
</dbReference>
<evidence type="ECO:0000256" key="5">
    <source>
        <dbReference type="ARBA" id="ARBA00022729"/>
    </source>
</evidence>
<evidence type="ECO:0000256" key="6">
    <source>
        <dbReference type="ARBA" id="ARBA00023136"/>
    </source>
</evidence>
<evidence type="ECO:0000256" key="4">
    <source>
        <dbReference type="ARBA" id="ARBA00022525"/>
    </source>
</evidence>
<dbReference type="PROSITE" id="PS51208">
    <property type="entry name" value="AUTOTRANSPORTER"/>
    <property type="match status" value="1"/>
</dbReference>
<keyword evidence="5 8" id="KW-0732">Signal</keyword>
<name>A0A940DCS5_9PROT</name>
<evidence type="ECO:0000256" key="8">
    <source>
        <dbReference type="SAM" id="SignalP"/>
    </source>
</evidence>
<dbReference type="Pfam" id="PF02415">
    <property type="entry name" value="Chlam_PMP"/>
    <property type="match status" value="2"/>
</dbReference>
<dbReference type="SMART" id="SM00710">
    <property type="entry name" value="PbH1"/>
    <property type="match status" value="6"/>
</dbReference>
<evidence type="ECO:0000256" key="2">
    <source>
        <dbReference type="ARBA" id="ARBA00004442"/>
    </source>
</evidence>
<keyword evidence="7" id="KW-0998">Cell outer membrane</keyword>
<feature type="domain" description="Autotransporter" evidence="9">
    <location>
        <begin position="613"/>
        <end position="878"/>
    </location>
</feature>
<accession>A0A940DCS5</accession>
<dbReference type="SMART" id="SM00869">
    <property type="entry name" value="Autotransporter"/>
    <property type="match status" value="1"/>
</dbReference>
<evidence type="ECO:0000256" key="7">
    <source>
        <dbReference type="ARBA" id="ARBA00023237"/>
    </source>
</evidence>
<dbReference type="InterPro" id="IPR005546">
    <property type="entry name" value="Autotransporte_beta"/>
</dbReference>